<evidence type="ECO:0000256" key="2">
    <source>
        <dbReference type="ARBA" id="ARBA00007935"/>
    </source>
</evidence>
<feature type="transmembrane region" description="Helical" evidence="9">
    <location>
        <begin position="206"/>
        <end position="228"/>
    </location>
</feature>
<dbReference type="GO" id="GO:0022857">
    <property type="term" value="F:transmembrane transporter activity"/>
    <property type="evidence" value="ECO:0007669"/>
    <property type="project" value="InterPro"/>
</dbReference>
<keyword evidence="7 9" id="KW-0472">Membrane</keyword>
<keyword evidence="6 9" id="KW-1133">Transmembrane helix</keyword>
<sequence length="391" mass="40715">MTYTNLHAPASGLDHEPRESTSANGSGGQESQPAAEQHECPSSSTTYDSARQYRRRSARKIAIIAVLVGLAVCAFVVATIVGPMALSVGDVVRGIVSPNDVDETTRTVLWKLRLPASVMAVLIGAALSLAGAQMQTILDNPLAEPFTLGISAAAAFGGAASIVLGWVIIPHAQFNLAAVAWVSSVVAVAIVAAASVWRGSGKESMILLGIGLVFLFQALLALLQYRATTEALQQIVFWTMGSLQRANWAANGIIAAALLIAIPFTIRYAWALTVLRLGDARAKAVGINVDRLRIATLIVASLLAATAVAFAGIIGFIGLVGPHIARMLVGEEQRFFAPASMAAGAALLAAAHAVSITVVPGVAVPIGIITAIVGVPFFVGLVFLRKRTVWN</sequence>
<evidence type="ECO:0000313" key="10">
    <source>
        <dbReference type="EMBL" id="MEO3716204.1"/>
    </source>
</evidence>
<evidence type="ECO:0000256" key="4">
    <source>
        <dbReference type="ARBA" id="ARBA00022475"/>
    </source>
</evidence>
<dbReference type="Proteomes" id="UP001223646">
    <property type="component" value="Unassembled WGS sequence"/>
</dbReference>
<reference evidence="10" key="1">
    <citation type="submission" date="2023-05" db="EMBL/GenBank/DDBJ databases">
        <authorList>
            <person name="Du J."/>
        </authorList>
    </citation>
    <scope>NUCLEOTIDE SEQUENCE</scope>
    <source>
        <strain evidence="10">UMB1064</strain>
    </source>
</reference>
<reference evidence="10" key="2">
    <citation type="submission" date="2024-05" db="EMBL/GenBank/DDBJ databases">
        <authorList>
            <person name="Wolfe A."/>
        </authorList>
    </citation>
    <scope>NUCLEOTIDE SEQUENCE</scope>
    <source>
        <strain evidence="10">UMB1064</strain>
    </source>
</reference>
<evidence type="ECO:0000256" key="8">
    <source>
        <dbReference type="SAM" id="MobiDB-lite"/>
    </source>
</evidence>
<feature type="region of interest" description="Disordered" evidence="8">
    <location>
        <begin position="1"/>
        <end position="48"/>
    </location>
</feature>
<keyword evidence="4" id="KW-1003">Cell membrane</keyword>
<feature type="compositionally biased region" description="Polar residues" evidence="8">
    <location>
        <begin position="20"/>
        <end position="48"/>
    </location>
</feature>
<proteinExistence type="inferred from homology"/>
<evidence type="ECO:0000256" key="6">
    <source>
        <dbReference type="ARBA" id="ARBA00022989"/>
    </source>
</evidence>
<dbReference type="AlphaFoldDB" id="A0AAW9SSS3"/>
<dbReference type="GO" id="GO:0005886">
    <property type="term" value="C:plasma membrane"/>
    <property type="evidence" value="ECO:0007669"/>
    <property type="project" value="UniProtKB-SubCell"/>
</dbReference>
<feature type="transmembrane region" description="Helical" evidence="9">
    <location>
        <begin position="61"/>
        <end position="86"/>
    </location>
</feature>
<protein>
    <submittedName>
        <fullName evidence="10">Iron ABC transporter permease</fullName>
    </submittedName>
</protein>
<evidence type="ECO:0000256" key="3">
    <source>
        <dbReference type="ARBA" id="ARBA00022448"/>
    </source>
</evidence>
<comment type="similarity">
    <text evidence="2">Belongs to the binding-protein-dependent transport system permease family. FecCD subfamily.</text>
</comment>
<comment type="subcellular location">
    <subcellularLocation>
        <location evidence="1">Cell membrane</location>
        <topology evidence="1">Multi-pass membrane protein</topology>
    </subcellularLocation>
</comment>
<keyword evidence="5 9" id="KW-0812">Transmembrane</keyword>
<feature type="transmembrane region" description="Helical" evidence="9">
    <location>
        <begin position="362"/>
        <end position="384"/>
    </location>
</feature>
<comment type="caution">
    <text evidence="10">The sequence shown here is derived from an EMBL/GenBank/DDBJ whole genome shotgun (WGS) entry which is preliminary data.</text>
</comment>
<dbReference type="SUPFAM" id="SSF81345">
    <property type="entry name" value="ABC transporter involved in vitamin B12 uptake, BtuC"/>
    <property type="match status" value="1"/>
</dbReference>
<dbReference type="InterPro" id="IPR000522">
    <property type="entry name" value="ABC_transptr_permease_BtuC"/>
</dbReference>
<dbReference type="PANTHER" id="PTHR30472:SF25">
    <property type="entry name" value="ABC TRANSPORTER PERMEASE PROTEIN MJ0876-RELATED"/>
    <property type="match status" value="1"/>
</dbReference>
<dbReference type="Pfam" id="PF01032">
    <property type="entry name" value="FecCD"/>
    <property type="match status" value="1"/>
</dbReference>
<evidence type="ECO:0000256" key="9">
    <source>
        <dbReference type="SAM" id="Phobius"/>
    </source>
</evidence>
<dbReference type="Gene3D" id="1.10.3470.10">
    <property type="entry name" value="ABC transporter involved in vitamin B12 uptake, BtuC"/>
    <property type="match status" value="1"/>
</dbReference>
<feature type="transmembrane region" description="Helical" evidence="9">
    <location>
        <begin position="335"/>
        <end position="355"/>
    </location>
</feature>
<dbReference type="PANTHER" id="PTHR30472">
    <property type="entry name" value="FERRIC ENTEROBACTIN TRANSPORT SYSTEM PERMEASE PROTEIN"/>
    <property type="match status" value="1"/>
</dbReference>
<feature type="transmembrane region" description="Helical" evidence="9">
    <location>
        <begin position="174"/>
        <end position="194"/>
    </location>
</feature>
<dbReference type="RefSeq" id="WP_284826447.1">
    <property type="nucleotide sequence ID" value="NZ_JASOOY020000004.1"/>
</dbReference>
<feature type="transmembrane region" description="Helical" evidence="9">
    <location>
        <begin position="248"/>
        <end position="273"/>
    </location>
</feature>
<organism evidence="10 11">
    <name type="scientific">Corynebacterium amycolatum</name>
    <dbReference type="NCBI Taxonomy" id="43765"/>
    <lineage>
        <taxon>Bacteria</taxon>
        <taxon>Bacillati</taxon>
        <taxon>Actinomycetota</taxon>
        <taxon>Actinomycetes</taxon>
        <taxon>Mycobacteriales</taxon>
        <taxon>Corynebacteriaceae</taxon>
        <taxon>Corynebacterium</taxon>
    </lineage>
</organism>
<dbReference type="GO" id="GO:0033214">
    <property type="term" value="P:siderophore-iron import into cell"/>
    <property type="evidence" value="ECO:0007669"/>
    <property type="project" value="TreeGrafter"/>
</dbReference>
<keyword evidence="3" id="KW-0813">Transport</keyword>
<evidence type="ECO:0000313" key="11">
    <source>
        <dbReference type="Proteomes" id="UP001223646"/>
    </source>
</evidence>
<feature type="transmembrane region" description="Helical" evidence="9">
    <location>
        <begin position="294"/>
        <end position="320"/>
    </location>
</feature>
<evidence type="ECO:0000256" key="7">
    <source>
        <dbReference type="ARBA" id="ARBA00023136"/>
    </source>
</evidence>
<evidence type="ECO:0000256" key="1">
    <source>
        <dbReference type="ARBA" id="ARBA00004651"/>
    </source>
</evidence>
<gene>
    <name evidence="10" type="ORF">QP460_001170</name>
</gene>
<dbReference type="EMBL" id="JASOOY020000004">
    <property type="protein sequence ID" value="MEO3716204.1"/>
    <property type="molecule type" value="Genomic_DNA"/>
</dbReference>
<accession>A0AAW9SSS3</accession>
<evidence type="ECO:0000256" key="5">
    <source>
        <dbReference type="ARBA" id="ARBA00022692"/>
    </source>
</evidence>
<dbReference type="CDD" id="cd06550">
    <property type="entry name" value="TM_ABC_iron-siderophores_like"/>
    <property type="match status" value="1"/>
</dbReference>
<dbReference type="InterPro" id="IPR037294">
    <property type="entry name" value="ABC_BtuC-like"/>
</dbReference>
<feature type="transmembrane region" description="Helical" evidence="9">
    <location>
        <begin position="146"/>
        <end position="168"/>
    </location>
</feature>
<name>A0AAW9SSS3_CORAY</name>